<dbReference type="SUPFAM" id="SSF56349">
    <property type="entry name" value="DNA breaking-rejoining enzymes"/>
    <property type="match status" value="1"/>
</dbReference>
<dbReference type="PANTHER" id="PTHR30349">
    <property type="entry name" value="PHAGE INTEGRASE-RELATED"/>
    <property type="match status" value="1"/>
</dbReference>
<dbReference type="RefSeq" id="WP_338501473.1">
    <property type="nucleotide sequence ID" value="NZ_CP145607.1"/>
</dbReference>
<organism evidence="8 9">
    <name type="scientific">Sphingomonas kaistensis</name>
    <dbReference type="NCBI Taxonomy" id="298708"/>
    <lineage>
        <taxon>Bacteria</taxon>
        <taxon>Pseudomonadati</taxon>
        <taxon>Pseudomonadota</taxon>
        <taxon>Alphaproteobacteria</taxon>
        <taxon>Sphingomonadales</taxon>
        <taxon>Sphingomonadaceae</taxon>
        <taxon>Sphingomonas</taxon>
    </lineage>
</organism>
<dbReference type="InterPro" id="IPR002104">
    <property type="entry name" value="Integrase_catalytic"/>
</dbReference>
<dbReference type="Proteomes" id="UP001382935">
    <property type="component" value="Chromosome"/>
</dbReference>
<dbReference type="InterPro" id="IPR050090">
    <property type="entry name" value="Tyrosine_recombinase_XerCD"/>
</dbReference>
<dbReference type="InterPro" id="IPR013762">
    <property type="entry name" value="Integrase-like_cat_sf"/>
</dbReference>
<name>A0ABZ2G0T8_9SPHN</name>
<evidence type="ECO:0000256" key="2">
    <source>
        <dbReference type="ARBA" id="ARBA00022908"/>
    </source>
</evidence>
<accession>A0ABZ2G0T8</accession>
<dbReference type="CDD" id="cd00796">
    <property type="entry name" value="INT_Rci_Hp1_C"/>
    <property type="match status" value="1"/>
</dbReference>
<dbReference type="Gene3D" id="1.10.150.130">
    <property type="match status" value="1"/>
</dbReference>
<keyword evidence="2" id="KW-0229">DNA integration</keyword>
<evidence type="ECO:0000256" key="5">
    <source>
        <dbReference type="PROSITE-ProRule" id="PRU01248"/>
    </source>
</evidence>
<dbReference type="InterPro" id="IPR011010">
    <property type="entry name" value="DNA_brk_join_enz"/>
</dbReference>
<dbReference type="InterPro" id="IPR010998">
    <property type="entry name" value="Integrase_recombinase_N"/>
</dbReference>
<dbReference type="PROSITE" id="PS51900">
    <property type="entry name" value="CB"/>
    <property type="match status" value="1"/>
</dbReference>
<dbReference type="PANTHER" id="PTHR30349:SF41">
    <property type="entry name" value="INTEGRASE_RECOMBINASE PROTEIN MJ0367-RELATED"/>
    <property type="match status" value="1"/>
</dbReference>
<evidence type="ECO:0000256" key="3">
    <source>
        <dbReference type="ARBA" id="ARBA00023125"/>
    </source>
</evidence>
<evidence type="ECO:0000256" key="1">
    <source>
        <dbReference type="ARBA" id="ARBA00008857"/>
    </source>
</evidence>
<keyword evidence="3 5" id="KW-0238">DNA-binding</keyword>
<keyword evidence="9" id="KW-1185">Reference proteome</keyword>
<dbReference type="Gene3D" id="1.10.443.10">
    <property type="entry name" value="Intergrase catalytic core"/>
    <property type="match status" value="1"/>
</dbReference>
<evidence type="ECO:0000313" key="9">
    <source>
        <dbReference type="Proteomes" id="UP001382935"/>
    </source>
</evidence>
<protein>
    <submittedName>
        <fullName evidence="8">Site-specific integrase</fullName>
    </submittedName>
</protein>
<evidence type="ECO:0000259" key="6">
    <source>
        <dbReference type="PROSITE" id="PS51898"/>
    </source>
</evidence>
<proteinExistence type="inferred from homology"/>
<reference evidence="8 9" key="1">
    <citation type="submission" date="2024-02" db="EMBL/GenBank/DDBJ databases">
        <title>Full genome sequence of Sphingomonas kaistensis.</title>
        <authorList>
            <person name="Poletto B.L."/>
            <person name="Silva G."/>
            <person name="Galante D."/>
            <person name="Campos K.R."/>
            <person name="Santos M.B.N."/>
            <person name="Sacchi C.T."/>
        </authorList>
    </citation>
    <scope>NUCLEOTIDE SEQUENCE [LARGE SCALE GENOMIC DNA]</scope>
    <source>
        <strain evidence="8 9">MA4R</strain>
    </source>
</reference>
<evidence type="ECO:0000259" key="7">
    <source>
        <dbReference type="PROSITE" id="PS51900"/>
    </source>
</evidence>
<dbReference type="PROSITE" id="PS51898">
    <property type="entry name" value="TYR_RECOMBINASE"/>
    <property type="match status" value="1"/>
</dbReference>
<gene>
    <name evidence="8" type="ORF">V6R86_01655</name>
</gene>
<dbReference type="EMBL" id="CP145607">
    <property type="protein sequence ID" value="WWM69435.1"/>
    <property type="molecule type" value="Genomic_DNA"/>
</dbReference>
<dbReference type="Pfam" id="PF00589">
    <property type="entry name" value="Phage_integrase"/>
    <property type="match status" value="1"/>
</dbReference>
<feature type="domain" description="Core-binding (CB)" evidence="7">
    <location>
        <begin position="92"/>
        <end position="173"/>
    </location>
</feature>
<evidence type="ECO:0000313" key="8">
    <source>
        <dbReference type="EMBL" id="WWM69435.1"/>
    </source>
</evidence>
<dbReference type="InterPro" id="IPR044068">
    <property type="entry name" value="CB"/>
</dbReference>
<feature type="domain" description="Tyr recombinase" evidence="6">
    <location>
        <begin position="196"/>
        <end position="374"/>
    </location>
</feature>
<keyword evidence="4" id="KW-0233">DNA recombination</keyword>
<evidence type="ECO:0000256" key="4">
    <source>
        <dbReference type="ARBA" id="ARBA00023172"/>
    </source>
</evidence>
<comment type="similarity">
    <text evidence="1">Belongs to the 'phage' integrase family.</text>
</comment>
<sequence length="394" mass="44525">MALKFSKLSGRAISALVPGGKITEHGIVAEKTKSGDVRFSINVMVDGQRIHRVVGKDSEGVRRGTAERLIEQLRTEAREGRLNLPEGRKLHRTFAEAATEYVKRMEATDGKDMKNKKRHLTQRLVPFLGSTRLDKISQHKLKEYRKSRSDQGAAAATINRELSTLSHLLNHASTKDWGWMSKADLPELPKEKETRKRIRILTPEQRVRLLEAAAADQNPRVWLFVLFGLNASMRHSEIVQRRYDEVDFDSCNIWIDKAKAGERQQPITPALRDALLYQRDMEDDPNGWIFPAMRPGTKTGHCRDMRGPFKRAVIRAGLNPAYCTPHVMRHTAISALAMAKTDVPTIQKISGHKTAAMVLHYVHLFGDHVHDAINALNITVPESITPELHTRTRG</sequence>